<protein>
    <recommendedName>
        <fullName evidence="3">Nuclease SbcCD subunit C</fullName>
    </recommendedName>
</protein>
<dbReference type="SUPFAM" id="SSF52540">
    <property type="entry name" value="P-loop containing nucleoside triphosphate hydrolases"/>
    <property type="match status" value="1"/>
</dbReference>
<name>A0AAE3AKU9_9FIRM</name>
<organism evidence="5 6">
    <name type="scientific">Hominenteromicrobium mulieris</name>
    <dbReference type="NCBI Taxonomy" id="2885357"/>
    <lineage>
        <taxon>Bacteria</taxon>
        <taxon>Bacillati</taxon>
        <taxon>Bacillota</taxon>
        <taxon>Clostridia</taxon>
        <taxon>Eubacteriales</taxon>
        <taxon>Oscillospiraceae</taxon>
        <taxon>Hominenteromicrobium</taxon>
    </lineage>
</organism>
<dbReference type="GO" id="GO:0016887">
    <property type="term" value="F:ATP hydrolysis activity"/>
    <property type="evidence" value="ECO:0007669"/>
    <property type="project" value="InterPro"/>
</dbReference>
<feature type="coiled-coil region" evidence="4">
    <location>
        <begin position="607"/>
        <end position="655"/>
    </location>
</feature>
<dbReference type="AlphaFoldDB" id="A0AAE3AKU9"/>
<comment type="caution">
    <text evidence="5">The sequence shown here is derived from an EMBL/GenBank/DDBJ whole genome shotgun (WGS) entry which is preliminary data.</text>
</comment>
<keyword evidence="6" id="KW-1185">Reference proteome</keyword>
<comment type="subunit">
    <text evidence="2">Heterodimer of SbcC and SbcD.</text>
</comment>
<evidence type="ECO:0000313" key="5">
    <source>
        <dbReference type="EMBL" id="MCC2136418.1"/>
    </source>
</evidence>
<accession>A0AAE3AKU9</accession>
<dbReference type="Gene3D" id="3.40.50.300">
    <property type="entry name" value="P-loop containing nucleotide triphosphate hydrolases"/>
    <property type="match status" value="2"/>
</dbReference>
<sequence>MRPIRLELSAFGPYLEHTVIDFEKLNEAGLFLITGQTGGGKTTLLDAMSIALFYKSTGGRRTFQDMRCLAAADSDRTEVVYHFALGEDEYCFRRALYRRKKRGSDDFITEEENECKRRTADGWALAASGAARNVTGYAENLLSLTAEQFSQVIVLPQGKFMQLLRANSTEKAAILKTLFSCELWERIAMKFTERQKKLYAKRETCETKLKSLLEKHGAETAEALAVQTEALRSECARTEKALAAAKEALTLAQKQYTRALQFEQCQKAETDAEAQLKTAETRAASAKAQYTRAEQNRAGLTKLTAEKDTLLKRSEQLRAEQERSLQKEQLLKELRAEEERERAVQKQAEDDRQKLPEVLRRIAVGEAFTEKADAAKDRLASLLQTQTILSEQLAALKTRSDAVKAEAQCKKLWEAAEDAARTARLTVVGQDKLLSAAEAKWNQNSAAALATGLTDGTPCPVCGAVHHPVLAVPCAGETTKEELDALRNKLEDLRQEQSRAEQTAAAAKARHEVAFAQLNAANDAAKSITESEEVLTAAYTAAQTALNEAQKLAAQAPAAHKKLETLKAEREALMQVESRHNAALAACRAALEEKRRQLSAMDAVRDAAQITLEMTEIQKRIRVLEQETAALEEAFHAAENALSAANEAVKAAAQQMFAAKEAKNALGAAPEKDLPQSKAELDAKSTETQTLSVQLGRFGSDLRTIAESAAAVQQYTEEAAALDVQYSRAAKLAGYVTGRSNALRVPLLQYVLGMMLDETIQSANRFFSVLSRGRYALQHKQGKSGAGYGGLDIEVLDGMSGTCRSVETLSGGEQFLASLSLAFGLSDVVQSYSGAVRLDSIFIDEGFGSLDTDTLDTAMRALESIRQSGRVVGIISHVSELQSRIPTMIRIWKTASGSAAAKVIAED</sequence>
<proteinExistence type="inferred from homology"/>
<feature type="coiled-coil region" evidence="4">
    <location>
        <begin position="476"/>
        <end position="510"/>
    </location>
</feature>
<evidence type="ECO:0000256" key="1">
    <source>
        <dbReference type="ARBA" id="ARBA00006930"/>
    </source>
</evidence>
<dbReference type="Pfam" id="PF13558">
    <property type="entry name" value="SbcC_Walker_B"/>
    <property type="match status" value="1"/>
</dbReference>
<dbReference type="EMBL" id="JAJEQC010000004">
    <property type="protein sequence ID" value="MCC2136418.1"/>
    <property type="molecule type" value="Genomic_DNA"/>
</dbReference>
<evidence type="ECO:0000256" key="4">
    <source>
        <dbReference type="SAM" id="Coils"/>
    </source>
</evidence>
<evidence type="ECO:0000256" key="2">
    <source>
        <dbReference type="ARBA" id="ARBA00011322"/>
    </source>
</evidence>
<keyword evidence="4" id="KW-0175">Coiled coil</keyword>
<dbReference type="Proteomes" id="UP001199424">
    <property type="component" value="Unassembled WGS sequence"/>
</dbReference>
<gene>
    <name evidence="5" type="ORF">LKD31_05255</name>
</gene>
<feature type="coiled-coil region" evidence="4">
    <location>
        <begin position="228"/>
        <end position="354"/>
    </location>
</feature>
<reference evidence="5" key="1">
    <citation type="submission" date="2021-10" db="EMBL/GenBank/DDBJ databases">
        <title>Anaerobic single-cell dispensing facilitates the cultivation of human gut bacteria.</title>
        <authorList>
            <person name="Afrizal A."/>
        </authorList>
    </citation>
    <scope>NUCLEOTIDE SEQUENCE</scope>
    <source>
        <strain evidence="5">CLA-AA-H250</strain>
    </source>
</reference>
<evidence type="ECO:0000256" key="3">
    <source>
        <dbReference type="ARBA" id="ARBA00013368"/>
    </source>
</evidence>
<dbReference type="InterPro" id="IPR027417">
    <property type="entry name" value="P-loop_NTPase"/>
</dbReference>
<dbReference type="RefSeq" id="WP_308448911.1">
    <property type="nucleotide sequence ID" value="NZ_JAJEQC010000004.1"/>
</dbReference>
<dbReference type="PANTHER" id="PTHR32114:SF2">
    <property type="entry name" value="ABC TRANSPORTER ABCH.3"/>
    <property type="match status" value="1"/>
</dbReference>
<dbReference type="GO" id="GO:0006302">
    <property type="term" value="P:double-strand break repair"/>
    <property type="evidence" value="ECO:0007669"/>
    <property type="project" value="InterPro"/>
</dbReference>
<comment type="similarity">
    <text evidence="1">Belongs to the SMC family. SbcC subfamily.</text>
</comment>
<evidence type="ECO:0000313" key="6">
    <source>
        <dbReference type="Proteomes" id="UP001199424"/>
    </source>
</evidence>
<dbReference type="PANTHER" id="PTHR32114">
    <property type="entry name" value="ABC TRANSPORTER ABCH.3"/>
    <property type="match status" value="1"/>
</dbReference>